<dbReference type="AlphaFoldDB" id="A0A643GVY4"/>
<comment type="caution">
    <text evidence="1">The sequence shown here is derived from an EMBL/GenBank/DDBJ whole genome shotgun (WGS) entry which is preliminary data.</text>
</comment>
<evidence type="ECO:0008006" key="2">
    <source>
        <dbReference type="Google" id="ProtNLM"/>
    </source>
</evidence>
<reference evidence="1" key="1">
    <citation type="submission" date="2019-09" db="EMBL/GenBank/DDBJ databases">
        <title>Draft genome sequences of 48 bacterial type strains from the CCUG.</title>
        <authorList>
            <person name="Tunovic T."/>
            <person name="Pineiro-Iglesias B."/>
            <person name="Unosson C."/>
            <person name="Inganas E."/>
            <person name="Ohlen M."/>
            <person name="Cardew S."/>
            <person name="Jensie-Markopoulos S."/>
            <person name="Salva-Serra F."/>
            <person name="Jaen-Luchoro D."/>
            <person name="Karlsson R."/>
            <person name="Svensson-Stadler L."/>
            <person name="Chun J."/>
            <person name="Moore E."/>
        </authorList>
    </citation>
    <scope>NUCLEOTIDE SEQUENCE</scope>
    <source>
        <strain evidence="1">CCUG 551</strain>
    </source>
</reference>
<organism evidence="1">
    <name type="scientific">Pseudomonas aeruginosa</name>
    <dbReference type="NCBI Taxonomy" id="287"/>
    <lineage>
        <taxon>Bacteria</taxon>
        <taxon>Pseudomonadati</taxon>
        <taxon>Pseudomonadota</taxon>
        <taxon>Gammaproteobacteria</taxon>
        <taxon>Pseudomonadales</taxon>
        <taxon>Pseudomonadaceae</taxon>
        <taxon>Pseudomonas</taxon>
    </lineage>
</organism>
<gene>
    <name evidence="1" type="ORF">F7R07_00135</name>
</gene>
<dbReference type="EMBL" id="VZPH01000012">
    <property type="protein sequence ID" value="KAB0563218.1"/>
    <property type="molecule type" value="Genomic_DNA"/>
</dbReference>
<evidence type="ECO:0000313" key="1">
    <source>
        <dbReference type="EMBL" id="KAB0563218.1"/>
    </source>
</evidence>
<accession>A0A643GVY4</accession>
<sequence length="46" mass="4935">MTGKPGAQFTTKGKPVRWAVEGVRDGVSIRVIVEPHGEGIITAYPK</sequence>
<proteinExistence type="predicted"/>
<protein>
    <recommendedName>
        <fullName evidence="2">Bacterial EndoU nuclease domain-containing protein</fullName>
    </recommendedName>
</protein>
<name>A0A643GVY4_PSEAI</name>